<feature type="non-terminal residue" evidence="2">
    <location>
        <position position="405"/>
    </location>
</feature>
<accession>A0AAV2PXG3</accession>
<feature type="compositionally biased region" description="Low complexity" evidence="1">
    <location>
        <begin position="177"/>
        <end position="188"/>
    </location>
</feature>
<protein>
    <submittedName>
        <fullName evidence="2">Uncharacterized protein</fullName>
    </submittedName>
</protein>
<sequence length="405" mass="43265">MSLRKALVSDVYNNAALGIIPEVSSAPFVGTSTSYGGPCGGGDQNHSVVSDEGMISDDEQSDIKVKEIIANVILGDEIQDKGLVPESSVIGGVTSVFPGIVVTPEAASLFPTATSHFGLKSATSQFGLNTSQSSGINKIHSSSHRLCDKAVVETEKESKNRIECTNTSSKESLPKQSIASETSSRSASPIGNEDTKSCRAESPLLLRQCRERICDQVVCTNPNSSKVTQNNNIIRDDDTDSLLEEDGDSTFNVSMKKSSKCPPLLRSQSLPAYSDRWPTKVVGTSPTTIRAAVSQSKTLTHQSSVISDVPDSGVYSERLGTVPSEGTTSPKSIRSARSARSVIKKKHTDQARTTIMQHYYPEGGWGWVIVIIATAVQLLNHGLHTSYGAMFGIVAAKFIQQPTAT</sequence>
<dbReference type="Proteomes" id="UP001497623">
    <property type="component" value="Unassembled WGS sequence"/>
</dbReference>
<evidence type="ECO:0000313" key="3">
    <source>
        <dbReference type="Proteomes" id="UP001497623"/>
    </source>
</evidence>
<comment type="caution">
    <text evidence="2">The sequence shown here is derived from an EMBL/GenBank/DDBJ whole genome shotgun (WGS) entry which is preliminary data.</text>
</comment>
<organism evidence="2 3">
    <name type="scientific">Meganyctiphanes norvegica</name>
    <name type="common">Northern krill</name>
    <name type="synonym">Thysanopoda norvegica</name>
    <dbReference type="NCBI Taxonomy" id="48144"/>
    <lineage>
        <taxon>Eukaryota</taxon>
        <taxon>Metazoa</taxon>
        <taxon>Ecdysozoa</taxon>
        <taxon>Arthropoda</taxon>
        <taxon>Crustacea</taxon>
        <taxon>Multicrustacea</taxon>
        <taxon>Malacostraca</taxon>
        <taxon>Eumalacostraca</taxon>
        <taxon>Eucarida</taxon>
        <taxon>Euphausiacea</taxon>
        <taxon>Euphausiidae</taxon>
        <taxon>Meganyctiphanes</taxon>
    </lineage>
</organism>
<keyword evidence="3" id="KW-1185">Reference proteome</keyword>
<evidence type="ECO:0000313" key="2">
    <source>
        <dbReference type="EMBL" id="CAL4065091.1"/>
    </source>
</evidence>
<feature type="region of interest" description="Disordered" evidence="1">
    <location>
        <begin position="158"/>
        <end position="197"/>
    </location>
</feature>
<evidence type="ECO:0000256" key="1">
    <source>
        <dbReference type="SAM" id="MobiDB-lite"/>
    </source>
</evidence>
<proteinExistence type="predicted"/>
<dbReference type="AlphaFoldDB" id="A0AAV2PXG3"/>
<dbReference type="EMBL" id="CAXKWB010001671">
    <property type="protein sequence ID" value="CAL4065091.1"/>
    <property type="molecule type" value="Genomic_DNA"/>
</dbReference>
<feature type="compositionally biased region" description="Polar residues" evidence="1">
    <location>
        <begin position="163"/>
        <end position="175"/>
    </location>
</feature>
<gene>
    <name evidence="2" type="ORF">MNOR_LOCUS4549</name>
</gene>
<reference evidence="2 3" key="1">
    <citation type="submission" date="2024-05" db="EMBL/GenBank/DDBJ databases">
        <authorList>
            <person name="Wallberg A."/>
        </authorList>
    </citation>
    <scope>NUCLEOTIDE SEQUENCE [LARGE SCALE GENOMIC DNA]</scope>
</reference>
<name>A0AAV2PXG3_MEGNR</name>